<dbReference type="EMBL" id="MEZV01000042">
    <property type="protein sequence ID" value="OGD66209.1"/>
    <property type="molecule type" value="Genomic_DNA"/>
</dbReference>
<dbReference type="Gene3D" id="3.30.420.40">
    <property type="match status" value="1"/>
</dbReference>
<dbReference type="SUPFAM" id="SSF53067">
    <property type="entry name" value="Actin-like ATPase domain"/>
    <property type="match status" value="1"/>
</dbReference>
<evidence type="ECO:0000313" key="2">
    <source>
        <dbReference type="Proteomes" id="UP000176451"/>
    </source>
</evidence>
<dbReference type="Proteomes" id="UP000176451">
    <property type="component" value="Unassembled WGS sequence"/>
</dbReference>
<evidence type="ECO:0008006" key="3">
    <source>
        <dbReference type="Google" id="ProtNLM"/>
    </source>
</evidence>
<proteinExistence type="predicted"/>
<evidence type="ECO:0000313" key="1">
    <source>
        <dbReference type="EMBL" id="OGD66209.1"/>
    </source>
</evidence>
<dbReference type="STRING" id="1797469.A3F08_03150"/>
<dbReference type="InterPro" id="IPR043129">
    <property type="entry name" value="ATPase_NBD"/>
</dbReference>
<protein>
    <recommendedName>
        <fullName evidence="3">Rod shape-determining protein</fullName>
    </recommendedName>
</protein>
<organism evidence="1 2">
    <name type="scientific">Candidatus Berkelbacteria bacterium RIFCSPHIGHO2_12_FULL_36_9</name>
    <dbReference type="NCBI Taxonomy" id="1797469"/>
    <lineage>
        <taxon>Bacteria</taxon>
        <taxon>Candidatus Berkelbacteria</taxon>
    </lineage>
</organism>
<dbReference type="Pfam" id="PF06723">
    <property type="entry name" value="MreB_Mbl"/>
    <property type="match status" value="1"/>
</dbReference>
<dbReference type="InterPro" id="IPR056546">
    <property type="entry name" value="MreB_MamK-like"/>
</dbReference>
<sequence length="86" mass="9604">MLNKILGMFSHDIGIDLGTANTLVYVKGKGIVAIRPLVDGVASDFEVTEQMLKLAYSLRSLLQGDSFSISEFSNLRRRFHEKSNSR</sequence>
<name>A0A1F5EFL1_9BACT</name>
<comment type="caution">
    <text evidence="1">The sequence shown here is derived from an EMBL/GenBank/DDBJ whole genome shotgun (WGS) entry which is preliminary data.</text>
</comment>
<accession>A0A1F5EFL1</accession>
<gene>
    <name evidence="1" type="ORF">A3F08_03150</name>
</gene>
<reference evidence="1 2" key="1">
    <citation type="journal article" date="2016" name="Nat. Commun.">
        <title>Thousands of microbial genomes shed light on interconnected biogeochemical processes in an aquifer system.</title>
        <authorList>
            <person name="Anantharaman K."/>
            <person name="Brown C.T."/>
            <person name="Hug L.A."/>
            <person name="Sharon I."/>
            <person name="Castelle C.J."/>
            <person name="Probst A.J."/>
            <person name="Thomas B.C."/>
            <person name="Singh A."/>
            <person name="Wilkins M.J."/>
            <person name="Karaoz U."/>
            <person name="Brodie E.L."/>
            <person name="Williams K.H."/>
            <person name="Hubbard S.S."/>
            <person name="Banfield J.F."/>
        </authorList>
    </citation>
    <scope>NUCLEOTIDE SEQUENCE [LARGE SCALE GENOMIC DNA]</scope>
</reference>
<dbReference type="AlphaFoldDB" id="A0A1F5EFL1"/>